<accession>C4K5P9</accession>
<evidence type="ECO:0000313" key="2">
    <source>
        <dbReference type="Proteomes" id="UP000002334"/>
    </source>
</evidence>
<dbReference type="EMBL" id="CP001277">
    <property type="protein sequence ID" value="ACQ67892.1"/>
    <property type="molecule type" value="Genomic_DNA"/>
</dbReference>
<proteinExistence type="predicted"/>
<organism evidence="1 2">
    <name type="scientific">Hamiltonella defensa subsp. Acyrthosiphon pisum (strain 5AT)</name>
    <dbReference type="NCBI Taxonomy" id="572265"/>
    <lineage>
        <taxon>Bacteria</taxon>
        <taxon>Pseudomonadati</taxon>
        <taxon>Pseudomonadota</taxon>
        <taxon>Gammaproteobacteria</taxon>
        <taxon>Enterobacterales</taxon>
        <taxon>Enterobacteriaceae</taxon>
        <taxon>aphid secondary symbionts</taxon>
        <taxon>Candidatus Williamhamiltonella</taxon>
    </lineage>
</organism>
<keyword evidence="2" id="KW-1185">Reference proteome</keyword>
<dbReference type="Proteomes" id="UP000002334">
    <property type="component" value="Chromosome"/>
</dbReference>
<protein>
    <submittedName>
        <fullName evidence="1">Uncharacterized protein</fullName>
    </submittedName>
</protein>
<sequence length="32" mass="3525">MGCKGLFTISPKIITNICRDKSPLRLAASDQF</sequence>
<dbReference type="AlphaFoldDB" id="C4K5P9"/>
<dbReference type="HOGENOM" id="CLU_3389754_0_0_6"/>
<dbReference type="KEGG" id="hde:HDEF_1234"/>
<evidence type="ECO:0000313" key="1">
    <source>
        <dbReference type="EMBL" id="ACQ67892.1"/>
    </source>
</evidence>
<reference evidence="1 2" key="1">
    <citation type="journal article" date="2009" name="Proc. Natl. Acad. Sci. U.S.A.">
        <title>Hamiltonella defensa, genome evolution of protective bacterial endosymbiont from pathogenic ancestors.</title>
        <authorList>
            <person name="Degnan P.H."/>
            <person name="Yu Y."/>
            <person name="Sisneros N."/>
            <person name="Wing R.A."/>
            <person name="Moran N.A."/>
        </authorList>
    </citation>
    <scope>NUCLEOTIDE SEQUENCE [LARGE SCALE GENOMIC DNA]</scope>
    <source>
        <strain evidence="2">5AT</strain>
    </source>
</reference>
<name>C4K5P9_HAMD5</name>
<dbReference type="STRING" id="572265.HDEF_1234"/>
<gene>
    <name evidence="1" type="ordered locus">HDEF_1234</name>
</gene>